<organism evidence="2 3">
    <name type="scientific">Hoeflea algicola</name>
    <dbReference type="NCBI Taxonomy" id="2983763"/>
    <lineage>
        <taxon>Bacteria</taxon>
        <taxon>Pseudomonadati</taxon>
        <taxon>Pseudomonadota</taxon>
        <taxon>Alphaproteobacteria</taxon>
        <taxon>Hyphomicrobiales</taxon>
        <taxon>Rhizobiaceae</taxon>
        <taxon>Hoeflea</taxon>
    </lineage>
</organism>
<evidence type="ECO:0000313" key="2">
    <source>
        <dbReference type="EMBL" id="MCY0149175.1"/>
    </source>
</evidence>
<feature type="domain" description="Xylose isomerase-like TIM barrel" evidence="1">
    <location>
        <begin position="21"/>
        <end position="246"/>
    </location>
</feature>
<dbReference type="EMBL" id="JAOVZR010000001">
    <property type="protein sequence ID" value="MCY0149175.1"/>
    <property type="molecule type" value="Genomic_DNA"/>
</dbReference>
<dbReference type="PANTHER" id="PTHR12110">
    <property type="entry name" value="HYDROXYPYRUVATE ISOMERASE"/>
    <property type="match status" value="1"/>
</dbReference>
<dbReference type="RefSeq" id="WP_267654677.1">
    <property type="nucleotide sequence ID" value="NZ_JAOVZR010000001.1"/>
</dbReference>
<gene>
    <name evidence="2" type="ORF">OEG84_16025</name>
</gene>
<name>A0ABT3ZBJ6_9HYPH</name>
<reference evidence="2" key="1">
    <citation type="submission" date="2022-10" db="EMBL/GenBank/DDBJ databases">
        <title>Hoeflea sp. G2-23, isolated from marine algae.</title>
        <authorList>
            <person name="Kristyanto S."/>
            <person name="Kim J.M."/>
            <person name="Jeon C.O."/>
        </authorList>
    </citation>
    <scope>NUCLEOTIDE SEQUENCE</scope>
    <source>
        <strain evidence="2">G2-23</strain>
    </source>
</reference>
<dbReference type="InterPro" id="IPR036237">
    <property type="entry name" value="Xyl_isomerase-like_sf"/>
</dbReference>
<dbReference type="Gene3D" id="3.20.20.150">
    <property type="entry name" value="Divalent-metal-dependent TIM barrel enzymes"/>
    <property type="match status" value="1"/>
</dbReference>
<protein>
    <submittedName>
        <fullName evidence="2">Sugar phosphate isomerase/epimerase</fullName>
    </submittedName>
</protein>
<dbReference type="InterPro" id="IPR013022">
    <property type="entry name" value="Xyl_isomerase-like_TIM-brl"/>
</dbReference>
<dbReference type="Pfam" id="PF01261">
    <property type="entry name" value="AP_endonuc_2"/>
    <property type="match status" value="1"/>
</dbReference>
<sequence length="250" mass="27644">MDFSFQLYSARNFQPWSDVLAMIAAVGYTQVEGFGGVYEDPAGFRRALDQHGLIMPSGHFSMDALESDTESVLAIAAALGMKRIYCPHLAAEHRPADRPGWEAFARRLSAVGTKIRAAGLKFGWHNHDFEFASLADGTLPMQILLDAAPDIEWEADIAWIIRGGSDPIDWISRHGDRITAVHVKDIAPDGEAEDEDGWADVGHGTVDWLGLFKQLAAHSPAKLFIMEHDNPSDAKRFATRSIEWTRGNTE</sequence>
<accession>A0ABT3ZBJ6</accession>
<keyword evidence="2" id="KW-0413">Isomerase</keyword>
<proteinExistence type="predicted"/>
<comment type="caution">
    <text evidence="2">The sequence shown here is derived from an EMBL/GenBank/DDBJ whole genome shotgun (WGS) entry which is preliminary data.</text>
</comment>
<dbReference type="PANTHER" id="PTHR12110:SF41">
    <property type="entry name" value="INOSOSE DEHYDRATASE"/>
    <property type="match status" value="1"/>
</dbReference>
<evidence type="ECO:0000259" key="1">
    <source>
        <dbReference type="Pfam" id="PF01261"/>
    </source>
</evidence>
<keyword evidence="3" id="KW-1185">Reference proteome</keyword>
<dbReference type="SUPFAM" id="SSF51658">
    <property type="entry name" value="Xylose isomerase-like"/>
    <property type="match status" value="1"/>
</dbReference>
<dbReference type="Proteomes" id="UP001073227">
    <property type="component" value="Unassembled WGS sequence"/>
</dbReference>
<dbReference type="InterPro" id="IPR050312">
    <property type="entry name" value="IolE/XylAMocC-like"/>
</dbReference>
<dbReference type="GO" id="GO:0016853">
    <property type="term" value="F:isomerase activity"/>
    <property type="evidence" value="ECO:0007669"/>
    <property type="project" value="UniProtKB-KW"/>
</dbReference>
<evidence type="ECO:0000313" key="3">
    <source>
        <dbReference type="Proteomes" id="UP001073227"/>
    </source>
</evidence>